<evidence type="ECO:0000259" key="4">
    <source>
        <dbReference type="Pfam" id="PF04389"/>
    </source>
</evidence>
<sequence length="841" mass="94451">MSVWLLLIAIISLTAYLIWTLNRSEALVNNPVTAAVQNPHPKDAGLGQRAEAMVKKQRENGFLSTYWEIEDRTLPRLTKKALESWFDYGRHVTASAMSVDVDEEVLAALAWDTDALNDDADADLFDSLSFLYPPAQQIRYYRAAMNTILRHGPRVGGSKRDTLLHHLLDEGLGRRRYDATRHTYHHRTSPPHLSLRGQELLEKTATAWPDSPHLTAAPQDDTAGHRVPGWRWSLSWDNFTADIPIPIEGSSRVEMQNLVFQFPGGSQFRRKQQAATARAAATEVKAALDEFVGSVPNRQRTRAEATKEVLKSEHHPADLAEETVYSQETFLRQVRDSVPSAPLSALERGVPGARVALSPAANGVRVPLKPSLSAPAAEPVTQQPMKHVVLAAHWDSKYFSDTTFLGACDSAMPMVFLLRTIKNIAVLTDVAEALAESYKVDRVGATGDDASIVVPGLTSTFRNSTTEAEVRERLASLLSPAHHALLYQYFFARPYSVGEEPPSPLEAGMRNHPTKVEVDVRTWLDWVQHLPIISVILFDGEEAYNEWLGDDNTYGSRHLARRWRSTPSVMRTRYSGGTQSLYDSVDLFALYDLMGPAGTSFHNIFPTQSGIIYASLAQRETELRHRAMKYSSAISAELLWRYHETNTSPQAGARLKADPFLRVLGPSPHASVANLNTAYIQRLLTRNESRPSVASLPRTWLMYGAPHEMHTLHGVARSTQDDMYVKHFEQLRVYDRLKREVAARSDFDAELYLNSINTNIFFSPSGQEDLRRSRITPLIDDDHKHWLDTQRVLHLIAYPFPESWHTAKDDGSNVHDGTSTDLAGLLWSTVLELGDYWTRKE</sequence>
<dbReference type="EMBL" id="JAFJZO010000005">
    <property type="protein sequence ID" value="KAG5511459.1"/>
    <property type="molecule type" value="Genomic_DNA"/>
</dbReference>
<feature type="domain" description="Peptidase M28" evidence="4">
    <location>
        <begin position="383"/>
        <end position="425"/>
    </location>
</feature>
<dbReference type="KEGG" id="phet:94293438"/>
<dbReference type="Gene3D" id="3.40.630.10">
    <property type="entry name" value="Zn peptidases"/>
    <property type="match status" value="2"/>
</dbReference>
<dbReference type="Proteomes" id="UP000674318">
    <property type="component" value="Unassembled WGS sequence"/>
</dbReference>
<dbReference type="AlphaFoldDB" id="A0A836LL43"/>
<dbReference type="GO" id="GO:0008270">
    <property type="term" value="F:zinc ion binding"/>
    <property type="evidence" value="ECO:0007669"/>
    <property type="project" value="TreeGrafter"/>
</dbReference>
<dbReference type="PANTHER" id="PTHR12283:SF6">
    <property type="entry name" value="GLUTAMINYL-PEPTIDE CYCLOTRANSFERASE-RELATED"/>
    <property type="match status" value="1"/>
</dbReference>
<dbReference type="InterPro" id="IPR040234">
    <property type="entry name" value="QC/QCL"/>
</dbReference>
<evidence type="ECO:0000313" key="5">
    <source>
        <dbReference type="EMBL" id="KAG5511459.1"/>
    </source>
</evidence>
<keyword evidence="2" id="KW-0012">Acyltransferase</keyword>
<reference evidence="5 6" key="1">
    <citation type="submission" date="2021-02" db="EMBL/GenBank/DDBJ databases">
        <title>Porcisia hertigi Genome sequencing and assembly.</title>
        <authorList>
            <person name="Almutairi H."/>
            <person name="Gatherer D."/>
        </authorList>
    </citation>
    <scope>NUCLEOTIDE SEQUENCE [LARGE SCALE GENOMIC DNA]</scope>
    <source>
        <strain evidence="5 6">C119</strain>
    </source>
</reference>
<dbReference type="InterPro" id="IPR007484">
    <property type="entry name" value="Peptidase_M28"/>
</dbReference>
<evidence type="ECO:0000256" key="1">
    <source>
        <dbReference type="ARBA" id="ARBA00022679"/>
    </source>
</evidence>
<keyword evidence="1" id="KW-0808">Transferase</keyword>
<feature type="signal peptide" evidence="3">
    <location>
        <begin position="1"/>
        <end position="20"/>
    </location>
</feature>
<protein>
    <recommendedName>
        <fullName evidence="4">Peptidase M28 domain-containing protein</fullName>
    </recommendedName>
</protein>
<accession>A0A836LL43</accession>
<dbReference type="OrthoDB" id="3907302at2759"/>
<name>A0A836LL43_9TRYP</name>
<dbReference type="GeneID" id="94293438"/>
<keyword evidence="3" id="KW-0732">Signal</keyword>
<dbReference type="PANTHER" id="PTHR12283">
    <property type="entry name" value="GLUTAMINYL-PEPTIDE CYCLOTRANSFERASE"/>
    <property type="match status" value="1"/>
</dbReference>
<evidence type="ECO:0000256" key="2">
    <source>
        <dbReference type="ARBA" id="ARBA00023315"/>
    </source>
</evidence>
<keyword evidence="6" id="KW-1185">Reference proteome</keyword>
<comment type="caution">
    <text evidence="5">The sequence shown here is derived from an EMBL/GenBank/DDBJ whole genome shotgun (WGS) entry which is preliminary data.</text>
</comment>
<organism evidence="5 6">
    <name type="scientific">Porcisia hertigi</name>
    <dbReference type="NCBI Taxonomy" id="2761500"/>
    <lineage>
        <taxon>Eukaryota</taxon>
        <taxon>Discoba</taxon>
        <taxon>Euglenozoa</taxon>
        <taxon>Kinetoplastea</taxon>
        <taxon>Metakinetoplastina</taxon>
        <taxon>Trypanosomatida</taxon>
        <taxon>Trypanosomatidae</taxon>
        <taxon>Leishmaniinae</taxon>
        <taxon>Porcisia</taxon>
    </lineage>
</organism>
<proteinExistence type="predicted"/>
<dbReference type="GO" id="GO:0016603">
    <property type="term" value="F:glutaminyl-peptide cyclotransferase activity"/>
    <property type="evidence" value="ECO:0007669"/>
    <property type="project" value="TreeGrafter"/>
</dbReference>
<dbReference type="RefSeq" id="XP_067759671.1">
    <property type="nucleotide sequence ID" value="XM_067903361.1"/>
</dbReference>
<evidence type="ECO:0000313" key="6">
    <source>
        <dbReference type="Proteomes" id="UP000674318"/>
    </source>
</evidence>
<evidence type="ECO:0000256" key="3">
    <source>
        <dbReference type="SAM" id="SignalP"/>
    </source>
</evidence>
<dbReference type="Pfam" id="PF04389">
    <property type="entry name" value="Peptidase_M28"/>
    <property type="match status" value="1"/>
</dbReference>
<gene>
    <name evidence="5" type="ORF">JKF63_07422</name>
</gene>
<feature type="chain" id="PRO_5033053891" description="Peptidase M28 domain-containing protein" evidence="3">
    <location>
        <begin position="21"/>
        <end position="841"/>
    </location>
</feature>